<dbReference type="Proteomes" id="UP001497680">
    <property type="component" value="Unassembled WGS sequence"/>
</dbReference>
<accession>A0ACC0D5Q8</accession>
<reference evidence="1 2" key="1">
    <citation type="journal article" date="2022" name="New Phytol.">
        <title>Ecological generalism drives hyperdiversity of secondary metabolite gene clusters in xylarialean endophytes.</title>
        <authorList>
            <person name="Franco M.E.E."/>
            <person name="Wisecaver J.H."/>
            <person name="Arnold A.E."/>
            <person name="Ju Y.M."/>
            <person name="Slot J.C."/>
            <person name="Ahrendt S."/>
            <person name="Moore L.P."/>
            <person name="Eastman K.E."/>
            <person name="Scott K."/>
            <person name="Konkel Z."/>
            <person name="Mondo S.J."/>
            <person name="Kuo A."/>
            <person name="Hayes R.D."/>
            <person name="Haridas S."/>
            <person name="Andreopoulos B."/>
            <person name="Riley R."/>
            <person name="LaButti K."/>
            <person name="Pangilinan J."/>
            <person name="Lipzen A."/>
            <person name="Amirebrahimi M."/>
            <person name="Yan J."/>
            <person name="Adam C."/>
            <person name="Keymanesh K."/>
            <person name="Ng V."/>
            <person name="Louie K."/>
            <person name="Northen T."/>
            <person name="Drula E."/>
            <person name="Henrissat B."/>
            <person name="Hsieh H.M."/>
            <person name="Youens-Clark K."/>
            <person name="Lutzoni F."/>
            <person name="Miadlikowska J."/>
            <person name="Eastwood D.C."/>
            <person name="Hamelin R.C."/>
            <person name="Grigoriev I.V."/>
            <person name="U'Ren J.M."/>
        </authorList>
    </citation>
    <scope>NUCLEOTIDE SEQUENCE [LARGE SCALE GENOMIC DNA]</scope>
    <source>
        <strain evidence="1 2">ER1909</strain>
    </source>
</reference>
<sequence>MSSKTILVTGCSAGGIGAAIAIALASRAHYVFATARSISKIPSELAALSNVTILPLDVTSASSVAEAAQAVAASGRGLDVLLNNAGAGYSMPVLDINVDKAMELYDVNVLGVIRTVQAFAPLLIKSKGRVVNLSSCGAAVNTPWIASYTSTKAALTTLSETLRLELSPFGVNVTTIMAGAVVSHFHDNEPQFRLPEGSYYAPIESIIAGWASGKSKPQSGPAEQFVESIIDDIVGNGRGGLVWKGAHAGSIRFLVEWLPSWVQDAAMSINQGLKELTQYLASRENEQHN</sequence>
<proteinExistence type="predicted"/>
<dbReference type="EMBL" id="MU394303">
    <property type="protein sequence ID" value="KAI6088059.1"/>
    <property type="molecule type" value="Genomic_DNA"/>
</dbReference>
<evidence type="ECO:0000313" key="1">
    <source>
        <dbReference type="EMBL" id="KAI6088059.1"/>
    </source>
</evidence>
<evidence type="ECO:0000313" key="2">
    <source>
        <dbReference type="Proteomes" id="UP001497680"/>
    </source>
</evidence>
<organism evidence="1 2">
    <name type="scientific">Hypoxylon rubiginosum</name>
    <dbReference type="NCBI Taxonomy" id="110542"/>
    <lineage>
        <taxon>Eukaryota</taxon>
        <taxon>Fungi</taxon>
        <taxon>Dikarya</taxon>
        <taxon>Ascomycota</taxon>
        <taxon>Pezizomycotina</taxon>
        <taxon>Sordariomycetes</taxon>
        <taxon>Xylariomycetidae</taxon>
        <taxon>Xylariales</taxon>
        <taxon>Hypoxylaceae</taxon>
        <taxon>Hypoxylon</taxon>
    </lineage>
</organism>
<comment type="caution">
    <text evidence="1">The sequence shown here is derived from an EMBL/GenBank/DDBJ whole genome shotgun (WGS) entry which is preliminary data.</text>
</comment>
<gene>
    <name evidence="1" type="ORF">F4821DRAFT_234466</name>
</gene>
<protein>
    <submittedName>
        <fullName evidence="1">Oxidoreductase</fullName>
    </submittedName>
</protein>
<keyword evidence="2" id="KW-1185">Reference proteome</keyword>
<name>A0ACC0D5Q8_9PEZI</name>